<evidence type="ECO:0000256" key="20">
    <source>
        <dbReference type="SAM" id="SignalP"/>
    </source>
</evidence>
<evidence type="ECO:0000256" key="17">
    <source>
        <dbReference type="ARBA" id="ARBA00048679"/>
    </source>
</evidence>
<evidence type="ECO:0000256" key="15">
    <source>
        <dbReference type="ARBA" id="ARBA00023180"/>
    </source>
</evidence>
<dbReference type="PANTHER" id="PTHR47989">
    <property type="entry name" value="OS01G0750732 PROTEIN"/>
    <property type="match status" value="1"/>
</dbReference>
<keyword evidence="9 18" id="KW-0547">Nucleotide-binding</keyword>
<evidence type="ECO:0000256" key="5">
    <source>
        <dbReference type="ARBA" id="ARBA00022527"/>
    </source>
</evidence>
<keyword evidence="11 18" id="KW-0067">ATP-binding</keyword>
<evidence type="ECO:0000256" key="12">
    <source>
        <dbReference type="ARBA" id="ARBA00022989"/>
    </source>
</evidence>
<accession>A0A443PPQ7</accession>
<dbReference type="PROSITE" id="PS50011">
    <property type="entry name" value="PROTEIN_KINASE_DOM"/>
    <property type="match status" value="1"/>
</dbReference>
<evidence type="ECO:0000256" key="19">
    <source>
        <dbReference type="SAM" id="Phobius"/>
    </source>
</evidence>
<comment type="caution">
    <text evidence="22">The sequence shown here is derived from an EMBL/GenBank/DDBJ whole genome shotgun (WGS) entry which is preliminary data.</text>
</comment>
<evidence type="ECO:0000256" key="9">
    <source>
        <dbReference type="ARBA" id="ARBA00022741"/>
    </source>
</evidence>
<evidence type="ECO:0000256" key="6">
    <source>
        <dbReference type="ARBA" id="ARBA00022679"/>
    </source>
</evidence>
<keyword evidence="8 20" id="KW-0732">Signal</keyword>
<dbReference type="InterPro" id="IPR000719">
    <property type="entry name" value="Prot_kinase_dom"/>
</dbReference>
<evidence type="ECO:0000256" key="16">
    <source>
        <dbReference type="ARBA" id="ARBA00047899"/>
    </source>
</evidence>
<feature type="binding site" evidence="18">
    <location>
        <position position="770"/>
    </location>
    <ligand>
        <name>ATP</name>
        <dbReference type="ChEBI" id="CHEBI:30616"/>
    </ligand>
</feature>
<dbReference type="Pfam" id="PF00069">
    <property type="entry name" value="Pkinase"/>
    <property type="match status" value="2"/>
</dbReference>
<keyword evidence="4" id="KW-1003">Cell membrane</keyword>
<keyword evidence="14 22" id="KW-0675">Receptor</keyword>
<evidence type="ECO:0000256" key="4">
    <source>
        <dbReference type="ARBA" id="ARBA00022475"/>
    </source>
</evidence>
<evidence type="ECO:0000256" key="1">
    <source>
        <dbReference type="ARBA" id="ARBA00004162"/>
    </source>
</evidence>
<dbReference type="FunFam" id="1.10.510.10:FF:000287">
    <property type="entry name" value="probable LRR receptor-like serine/threonine-protein kinase RKF3"/>
    <property type="match status" value="1"/>
</dbReference>
<protein>
    <recommendedName>
        <fullName evidence="3">non-specific serine/threonine protein kinase</fullName>
        <ecNumber evidence="3">2.7.11.1</ecNumber>
    </recommendedName>
</protein>
<evidence type="ECO:0000256" key="2">
    <source>
        <dbReference type="ARBA" id="ARBA00004479"/>
    </source>
</evidence>
<keyword evidence="12 19" id="KW-1133">Transmembrane helix</keyword>
<dbReference type="AlphaFoldDB" id="A0A443PPQ7"/>
<dbReference type="SUPFAM" id="SSF56112">
    <property type="entry name" value="Protein kinase-like (PK-like)"/>
    <property type="match status" value="2"/>
</dbReference>
<keyword evidence="13 19" id="KW-0472">Membrane</keyword>
<evidence type="ECO:0000256" key="13">
    <source>
        <dbReference type="ARBA" id="ARBA00023136"/>
    </source>
</evidence>
<evidence type="ECO:0000313" key="22">
    <source>
        <dbReference type="EMBL" id="RWR92761.1"/>
    </source>
</evidence>
<feature type="transmembrane region" description="Helical" evidence="19">
    <location>
        <begin position="240"/>
        <end position="268"/>
    </location>
</feature>
<comment type="subcellular location">
    <subcellularLocation>
        <location evidence="1">Cell membrane</location>
        <topology evidence="1">Single-pass membrane protein</topology>
    </subcellularLocation>
    <subcellularLocation>
        <location evidence="2">Membrane</location>
        <topology evidence="2">Single-pass type I membrane protein</topology>
    </subcellularLocation>
</comment>
<reference evidence="22 23" key="1">
    <citation type="journal article" date="2019" name="Nat. Plants">
        <title>Stout camphor tree genome fills gaps in understanding of flowering plant genome evolution.</title>
        <authorList>
            <person name="Chaw S.M."/>
            <person name="Liu Y.C."/>
            <person name="Wu Y.W."/>
            <person name="Wang H.Y."/>
            <person name="Lin C.I."/>
            <person name="Wu C.S."/>
            <person name="Ke H.M."/>
            <person name="Chang L.Y."/>
            <person name="Hsu C.Y."/>
            <person name="Yang H.T."/>
            <person name="Sudianto E."/>
            <person name="Hsu M.H."/>
            <person name="Wu K.P."/>
            <person name="Wang L.N."/>
            <person name="Leebens-Mack J.H."/>
            <person name="Tsai I.J."/>
        </authorList>
    </citation>
    <scope>NUCLEOTIDE SEQUENCE [LARGE SCALE GENOMIC DNA]</scope>
    <source>
        <strain evidence="23">cv. Chaw 1501</strain>
        <tissue evidence="22">Young leaves</tissue>
    </source>
</reference>
<keyword evidence="5" id="KW-0723">Serine/threonine-protein kinase</keyword>
<proteinExistence type="predicted"/>
<evidence type="ECO:0000313" key="23">
    <source>
        <dbReference type="Proteomes" id="UP000283530"/>
    </source>
</evidence>
<feature type="chain" id="PRO_5019303876" description="non-specific serine/threonine protein kinase" evidence="20">
    <location>
        <begin position="30"/>
        <end position="937"/>
    </location>
</feature>
<feature type="signal peptide" evidence="20">
    <location>
        <begin position="1"/>
        <end position="29"/>
    </location>
</feature>
<evidence type="ECO:0000256" key="11">
    <source>
        <dbReference type="ARBA" id="ARBA00022840"/>
    </source>
</evidence>
<feature type="transmembrane region" description="Helical" evidence="19">
    <location>
        <begin position="865"/>
        <end position="884"/>
    </location>
</feature>
<feature type="domain" description="Protein kinase" evidence="21">
    <location>
        <begin position="741"/>
        <end position="937"/>
    </location>
</feature>
<dbReference type="STRING" id="337451.A0A443PPQ7"/>
<dbReference type="Gene3D" id="3.30.200.20">
    <property type="entry name" value="Phosphorylase Kinase, domain 1"/>
    <property type="match status" value="1"/>
</dbReference>
<dbReference type="Pfam" id="PF19160">
    <property type="entry name" value="SPARK"/>
    <property type="match status" value="2"/>
</dbReference>
<evidence type="ECO:0000256" key="18">
    <source>
        <dbReference type="PROSITE-ProRule" id="PRU10141"/>
    </source>
</evidence>
<keyword evidence="15" id="KW-0325">Glycoprotein</keyword>
<keyword evidence="10 22" id="KW-0418">Kinase</keyword>
<feature type="transmembrane region" description="Helical" evidence="19">
    <location>
        <begin position="643"/>
        <end position="660"/>
    </location>
</feature>
<dbReference type="InterPro" id="IPR017441">
    <property type="entry name" value="Protein_kinase_ATP_BS"/>
</dbReference>
<sequence length="937" mass="102737">MMSKSFPLLLSSLFFISFLFYSSPSHVYGAVNATSNDSSSTLCPIDLTYVRTFPWDTTPCRDDSSQHNEEHCHQTLLSIFGMGLARHLNDTSMFQLPSIASSEACLAQLQVALNSMSLPSSLVSQYFNDSTRFVTGLSSCAGIMTLDDWTRVVGRNSPLDTSCDGDLTDLTACQGCLNAGLKVTSQLEGIDKNATHQNECFYFTVLYAAGIVNKFGPENPKSATCILGLALASSGRSKRWILNLVFALLGALVVVLVGSGAVVIYLWWTRRKRRRAAHEEYVGGFKAKGYQGHQHTLDGELKARVADFGLAKQSKEGQSHLTTRVAGTHGYLAPEYALYGQLTEKSDVYSFGVVILEIMSGKKALDMSSTSSRPVLITDWAWILVKAGRTVEVLEECVREGGVRGIMERFVQVGILCSHVMVAFRPTIADALKMLEGDIDIPELPDRPLPLGHESFGSSVHMIYVQRLAWDYSPCNSISTTTTTTKTTIQTQNQTKICCDTLLSLFRIGLALHLKETSSFYLSDLPTAVACVSDFQSKLSSLSLPPSIASSCFNSPSRFVISPTTCAGIQTKQDWLRKLGDSSLSSCSSNLFELTRCNSCVSAEFRVSSQLTFIDGNASHATNCFYFTALYAAGLVNDMGPEYPITAGCILGLAFFPPPGRDKHKESRSALVFASTGTAVTVVLMSCLGGMYLWWARMRKKKRATPRLNSALDESYKPRSLPNTGSIWFSIKELEKATGNFSQKNLIGRGGFGVVYKGTLSDGTLVAVKKIIESDFQGDAEFRNEVEIISNLKHRNLVPLIGCCVTNEVGDNEEEGKGIRNERYLVYEYMINGNLERRVEEVLESSLRDGESGQSRNPKGVMERFVLVGILCAHVMVALRPTILDALKMLEGDMEVPAIPDRPMPLGHGSSHSMDGNLFNQPPSLSGFWLDSGDMHR</sequence>
<dbReference type="PANTHER" id="PTHR47989:SF58">
    <property type="entry name" value="PROTEIN KINASE DOMAIN-CONTAINING PROTEIN"/>
    <property type="match status" value="1"/>
</dbReference>
<evidence type="ECO:0000256" key="14">
    <source>
        <dbReference type="ARBA" id="ARBA00023170"/>
    </source>
</evidence>
<evidence type="ECO:0000256" key="3">
    <source>
        <dbReference type="ARBA" id="ARBA00012513"/>
    </source>
</evidence>
<keyword evidence="6" id="KW-0808">Transferase</keyword>
<dbReference type="FunFam" id="3.30.200.20:FF:000542">
    <property type="entry name" value="Receptor-like serine/threonine-protein kinase At4g25390"/>
    <property type="match status" value="1"/>
</dbReference>
<dbReference type="GO" id="GO:0005886">
    <property type="term" value="C:plasma membrane"/>
    <property type="evidence" value="ECO:0007669"/>
    <property type="project" value="UniProtKB-SubCell"/>
</dbReference>
<dbReference type="GO" id="GO:0004674">
    <property type="term" value="F:protein serine/threonine kinase activity"/>
    <property type="evidence" value="ECO:0007669"/>
    <property type="project" value="UniProtKB-KW"/>
</dbReference>
<dbReference type="EC" id="2.7.11.1" evidence="3"/>
<feature type="transmembrane region" description="Helical" evidence="19">
    <location>
        <begin position="672"/>
        <end position="695"/>
    </location>
</feature>
<dbReference type="Gene3D" id="1.10.510.10">
    <property type="entry name" value="Transferase(Phosphotransferase) domain 1"/>
    <property type="match status" value="1"/>
</dbReference>
<dbReference type="InterPro" id="IPR043891">
    <property type="entry name" value="SPARK"/>
</dbReference>
<organism evidence="22 23">
    <name type="scientific">Cinnamomum micranthum f. kanehirae</name>
    <dbReference type="NCBI Taxonomy" id="337451"/>
    <lineage>
        <taxon>Eukaryota</taxon>
        <taxon>Viridiplantae</taxon>
        <taxon>Streptophyta</taxon>
        <taxon>Embryophyta</taxon>
        <taxon>Tracheophyta</taxon>
        <taxon>Spermatophyta</taxon>
        <taxon>Magnoliopsida</taxon>
        <taxon>Magnoliidae</taxon>
        <taxon>Laurales</taxon>
        <taxon>Lauraceae</taxon>
        <taxon>Cinnamomum</taxon>
    </lineage>
</organism>
<name>A0A443PPQ7_9MAGN</name>
<keyword evidence="7 19" id="KW-0812">Transmembrane</keyword>
<dbReference type="InterPro" id="IPR011009">
    <property type="entry name" value="Kinase-like_dom_sf"/>
</dbReference>
<evidence type="ECO:0000256" key="8">
    <source>
        <dbReference type="ARBA" id="ARBA00022729"/>
    </source>
</evidence>
<evidence type="ECO:0000259" key="21">
    <source>
        <dbReference type="PROSITE" id="PS50011"/>
    </source>
</evidence>
<gene>
    <name evidence="22" type="ORF">CKAN_02198400</name>
</gene>
<dbReference type="OrthoDB" id="122279at2759"/>
<keyword evidence="23" id="KW-1185">Reference proteome</keyword>
<dbReference type="Proteomes" id="UP000283530">
    <property type="component" value="Unassembled WGS sequence"/>
</dbReference>
<comment type="catalytic activity">
    <reaction evidence="17">
        <text>L-seryl-[protein] + ATP = O-phospho-L-seryl-[protein] + ADP + H(+)</text>
        <dbReference type="Rhea" id="RHEA:17989"/>
        <dbReference type="Rhea" id="RHEA-COMP:9863"/>
        <dbReference type="Rhea" id="RHEA-COMP:11604"/>
        <dbReference type="ChEBI" id="CHEBI:15378"/>
        <dbReference type="ChEBI" id="CHEBI:29999"/>
        <dbReference type="ChEBI" id="CHEBI:30616"/>
        <dbReference type="ChEBI" id="CHEBI:83421"/>
        <dbReference type="ChEBI" id="CHEBI:456216"/>
        <dbReference type="EC" id="2.7.11.1"/>
    </reaction>
</comment>
<evidence type="ECO:0000256" key="7">
    <source>
        <dbReference type="ARBA" id="ARBA00022692"/>
    </source>
</evidence>
<dbReference type="GO" id="GO:0005524">
    <property type="term" value="F:ATP binding"/>
    <property type="evidence" value="ECO:0007669"/>
    <property type="project" value="UniProtKB-UniRule"/>
</dbReference>
<evidence type="ECO:0000256" key="10">
    <source>
        <dbReference type="ARBA" id="ARBA00022777"/>
    </source>
</evidence>
<dbReference type="PROSITE" id="PS00107">
    <property type="entry name" value="PROTEIN_KINASE_ATP"/>
    <property type="match status" value="1"/>
</dbReference>
<dbReference type="EMBL" id="QPKB01000009">
    <property type="protein sequence ID" value="RWR92761.1"/>
    <property type="molecule type" value="Genomic_DNA"/>
</dbReference>
<comment type="catalytic activity">
    <reaction evidence="16">
        <text>L-threonyl-[protein] + ATP = O-phospho-L-threonyl-[protein] + ADP + H(+)</text>
        <dbReference type="Rhea" id="RHEA:46608"/>
        <dbReference type="Rhea" id="RHEA-COMP:11060"/>
        <dbReference type="Rhea" id="RHEA-COMP:11605"/>
        <dbReference type="ChEBI" id="CHEBI:15378"/>
        <dbReference type="ChEBI" id="CHEBI:30013"/>
        <dbReference type="ChEBI" id="CHEBI:30616"/>
        <dbReference type="ChEBI" id="CHEBI:61977"/>
        <dbReference type="ChEBI" id="CHEBI:456216"/>
        <dbReference type="EC" id="2.7.11.1"/>
    </reaction>
</comment>